<protein>
    <submittedName>
        <fullName evidence="1">Uncharacterized protein AlNc14C260G9790</fullName>
    </submittedName>
</protein>
<name>F0WTW6_9STRA</name>
<reference evidence="1" key="1">
    <citation type="journal article" date="2011" name="PLoS Biol.">
        <title>Gene gain and loss during evolution of obligate parasitism in the white rust pathogen of Arabidopsis thaliana.</title>
        <authorList>
            <person name="Kemen E."/>
            <person name="Gardiner A."/>
            <person name="Schultz-Larsen T."/>
            <person name="Kemen A.C."/>
            <person name="Balmuth A.L."/>
            <person name="Robert-Seilaniantz A."/>
            <person name="Bailey K."/>
            <person name="Holub E."/>
            <person name="Studholme D.J."/>
            <person name="Maclean D."/>
            <person name="Jones J.D."/>
        </authorList>
    </citation>
    <scope>NUCLEOTIDE SEQUENCE</scope>
</reference>
<proteinExistence type="predicted"/>
<evidence type="ECO:0000313" key="1">
    <source>
        <dbReference type="EMBL" id="CCA24810.1"/>
    </source>
</evidence>
<reference evidence="1" key="2">
    <citation type="submission" date="2011-02" db="EMBL/GenBank/DDBJ databases">
        <authorList>
            <person name="MacLean D."/>
        </authorList>
    </citation>
    <scope>NUCLEOTIDE SEQUENCE</scope>
</reference>
<accession>F0WTW6</accession>
<dbReference type="HOGENOM" id="CLU_2214890_0_0_1"/>
<sequence length="107" mass="12174">MVVKDVQMLRNVTDGNQMCRAANNTMVQVTKVSTVAFRVKIDGREIIVDLKEVYYGSNLSGKIISYGISEDRGVFLERRNSRSFVVRQADHMKVLKCFAVSTFYRSS</sequence>
<dbReference type="AlphaFoldDB" id="F0WTW6"/>
<dbReference type="EMBL" id="FR824305">
    <property type="protein sequence ID" value="CCA24810.1"/>
    <property type="molecule type" value="Genomic_DNA"/>
</dbReference>
<gene>
    <name evidence="1" type="primary">AlNc14C260G9790</name>
    <name evidence="1" type="ORF">ALNC14_109540</name>
</gene>
<organism evidence="1">
    <name type="scientific">Albugo laibachii Nc14</name>
    <dbReference type="NCBI Taxonomy" id="890382"/>
    <lineage>
        <taxon>Eukaryota</taxon>
        <taxon>Sar</taxon>
        <taxon>Stramenopiles</taxon>
        <taxon>Oomycota</taxon>
        <taxon>Peronosporomycetes</taxon>
        <taxon>Albuginales</taxon>
        <taxon>Albuginaceae</taxon>
        <taxon>Albugo</taxon>
    </lineage>
</organism>